<dbReference type="PROSITE" id="PS50862">
    <property type="entry name" value="AA_TRNA_LIGASE_II"/>
    <property type="match status" value="1"/>
</dbReference>
<evidence type="ECO:0000313" key="9">
    <source>
        <dbReference type="EMBL" id="OUO57074.1"/>
    </source>
</evidence>
<dbReference type="InterPro" id="IPR002312">
    <property type="entry name" value="Asp/Asn-tRNA-synth_IIb"/>
</dbReference>
<dbReference type="InterPro" id="IPR004364">
    <property type="entry name" value="Aa-tRNA-synt_II"/>
</dbReference>
<dbReference type="GO" id="GO:0004816">
    <property type="term" value="F:asparagine-tRNA ligase activity"/>
    <property type="evidence" value="ECO:0007669"/>
    <property type="project" value="UniProtKB-UniRule"/>
</dbReference>
<dbReference type="Proteomes" id="UP000196368">
    <property type="component" value="Unassembled WGS sequence"/>
</dbReference>
<comment type="catalytic activity">
    <reaction evidence="7">
        <text>tRNA(Asn) + L-asparagine + ATP = L-asparaginyl-tRNA(Asn) + AMP + diphosphate + H(+)</text>
        <dbReference type="Rhea" id="RHEA:11180"/>
        <dbReference type="Rhea" id="RHEA-COMP:9659"/>
        <dbReference type="Rhea" id="RHEA-COMP:9674"/>
        <dbReference type="ChEBI" id="CHEBI:15378"/>
        <dbReference type="ChEBI" id="CHEBI:30616"/>
        <dbReference type="ChEBI" id="CHEBI:33019"/>
        <dbReference type="ChEBI" id="CHEBI:58048"/>
        <dbReference type="ChEBI" id="CHEBI:78442"/>
        <dbReference type="ChEBI" id="CHEBI:78515"/>
        <dbReference type="ChEBI" id="CHEBI:456215"/>
        <dbReference type="EC" id="6.1.1.22"/>
    </reaction>
</comment>
<evidence type="ECO:0000256" key="3">
    <source>
        <dbReference type="ARBA" id="ARBA00022741"/>
    </source>
</evidence>
<keyword evidence="4 7" id="KW-0067">ATP-binding</keyword>
<gene>
    <name evidence="7" type="primary">asnS</name>
    <name evidence="9" type="ORF">B5F75_03270</name>
</gene>
<dbReference type="InterPro" id="IPR004365">
    <property type="entry name" value="NA-bd_OB_tRNA"/>
</dbReference>
<dbReference type="GO" id="GO:0005737">
    <property type="term" value="C:cytoplasm"/>
    <property type="evidence" value="ECO:0007669"/>
    <property type="project" value="UniProtKB-SubCell"/>
</dbReference>
<comment type="similarity">
    <text evidence="1 7">Belongs to the class-II aminoacyl-tRNA synthetase family.</text>
</comment>
<reference evidence="10" key="1">
    <citation type="submission" date="2017-04" db="EMBL/GenBank/DDBJ databases">
        <title>Function of individual gut microbiota members based on whole genome sequencing of pure cultures obtained from chicken caecum.</title>
        <authorList>
            <person name="Medvecky M."/>
            <person name="Cejkova D."/>
            <person name="Polansky O."/>
            <person name="Karasova D."/>
            <person name="Kubasova T."/>
            <person name="Cizek A."/>
            <person name="Rychlik I."/>
        </authorList>
    </citation>
    <scope>NUCLEOTIDE SEQUENCE [LARGE SCALE GENOMIC DNA]</scope>
    <source>
        <strain evidence="10">An273</strain>
    </source>
</reference>
<evidence type="ECO:0000313" key="10">
    <source>
        <dbReference type="Proteomes" id="UP000196368"/>
    </source>
</evidence>
<evidence type="ECO:0000256" key="6">
    <source>
        <dbReference type="ARBA" id="ARBA00023146"/>
    </source>
</evidence>
<dbReference type="GO" id="GO:0005524">
    <property type="term" value="F:ATP binding"/>
    <property type="evidence" value="ECO:0007669"/>
    <property type="project" value="UniProtKB-UniRule"/>
</dbReference>
<name>A0A1Y4DD68_9BACT</name>
<evidence type="ECO:0000256" key="4">
    <source>
        <dbReference type="ARBA" id="ARBA00022840"/>
    </source>
</evidence>
<dbReference type="InterPro" id="IPR006195">
    <property type="entry name" value="aa-tRNA-synth_II"/>
</dbReference>
<dbReference type="PANTHER" id="PTHR22594:SF34">
    <property type="entry name" value="ASPARAGINE--TRNA LIGASE, MITOCHONDRIAL-RELATED"/>
    <property type="match status" value="1"/>
</dbReference>
<dbReference type="EC" id="6.1.1.22" evidence="7"/>
<dbReference type="RefSeq" id="WP_087288290.1">
    <property type="nucleotide sequence ID" value="NZ_NFJD01000002.1"/>
</dbReference>
<proteinExistence type="inferred from homology"/>
<evidence type="ECO:0000256" key="1">
    <source>
        <dbReference type="ARBA" id="ARBA00008226"/>
    </source>
</evidence>
<dbReference type="InterPro" id="IPR012340">
    <property type="entry name" value="NA-bd_OB-fold"/>
</dbReference>
<evidence type="ECO:0000259" key="8">
    <source>
        <dbReference type="PROSITE" id="PS50862"/>
    </source>
</evidence>
<keyword evidence="10" id="KW-1185">Reference proteome</keyword>
<dbReference type="SUPFAM" id="SSF55681">
    <property type="entry name" value="Class II aaRS and biotin synthetases"/>
    <property type="match status" value="1"/>
</dbReference>
<dbReference type="NCBIfam" id="NF003037">
    <property type="entry name" value="PRK03932.1"/>
    <property type="match status" value="1"/>
</dbReference>
<organism evidence="9 10">
    <name type="scientific">Candidatus Avelusimicrobium gallicola</name>
    <dbReference type="NCBI Taxonomy" id="2562704"/>
    <lineage>
        <taxon>Bacteria</taxon>
        <taxon>Pseudomonadati</taxon>
        <taxon>Elusimicrobiota</taxon>
        <taxon>Elusimicrobia</taxon>
        <taxon>Elusimicrobiales</taxon>
        <taxon>Elusimicrobiaceae</taxon>
        <taxon>Candidatus Avelusimicrobium</taxon>
    </lineage>
</organism>
<dbReference type="PRINTS" id="PR01042">
    <property type="entry name" value="TRNASYNTHASP"/>
</dbReference>
<evidence type="ECO:0000256" key="7">
    <source>
        <dbReference type="HAMAP-Rule" id="MF_00534"/>
    </source>
</evidence>
<comment type="subunit">
    <text evidence="7">Homodimer.</text>
</comment>
<dbReference type="Gene3D" id="2.40.50.140">
    <property type="entry name" value="Nucleic acid-binding proteins"/>
    <property type="match status" value="1"/>
</dbReference>
<feature type="domain" description="Aminoacyl-transfer RNA synthetases class-II family profile" evidence="8">
    <location>
        <begin position="132"/>
        <end position="422"/>
    </location>
</feature>
<dbReference type="Gene3D" id="3.30.930.10">
    <property type="entry name" value="Bira Bifunctional Protein, Domain 2"/>
    <property type="match status" value="1"/>
</dbReference>
<dbReference type="EMBL" id="NFJD01000002">
    <property type="protein sequence ID" value="OUO57074.1"/>
    <property type="molecule type" value="Genomic_DNA"/>
</dbReference>
<dbReference type="CDD" id="cd00776">
    <property type="entry name" value="AsxRS_core"/>
    <property type="match status" value="1"/>
</dbReference>
<dbReference type="HAMAP" id="MF_00534">
    <property type="entry name" value="Asn_tRNA_synth"/>
    <property type="match status" value="1"/>
</dbReference>
<sequence length="432" mass="49226">MSSKYRVKDVGQYLGQEITLKGWLYNKRSSGKLHFLQLRDGSGIIQCVMFKGDVSPEQFELGDKVTQESSIIVTGTVREDKRSPLGYELGVKNLEVLQMAKDYPISPKEHGPEFLMNYRHLWLRSAKQTAILRIRDEIIFAIREYLHKNGFVLADSPILTPAACEGTSTLFETDYFGEKAFLSQSGQLYAEASAMALGRTYCFGPTFRAEKSKTRRHLTEFWMVEPEVAYNDLDDNMDLAEDFIKYIIRQVLTNRAADLKTLERDTSKLQATVEKKFPRIDYTDAIEILHKKGNNTPWGGDIGGDEETLLGEDYDTPIMIHRYPAAIKAFYMKRDPKNPKVVLAVDVIGPEGAGEIIGGSEREADYDALLARLKEQGLDPKGYEWYLDLRRYGSVPHSGFGMGIERMVRWICGLQHVRETIPFPRMMDKIHP</sequence>
<dbReference type="OrthoDB" id="9762036at2"/>
<evidence type="ECO:0000256" key="5">
    <source>
        <dbReference type="ARBA" id="ARBA00022917"/>
    </source>
</evidence>
<keyword evidence="3 7" id="KW-0547">Nucleotide-binding</keyword>
<keyword evidence="5 7" id="KW-0648">Protein biosynthesis</keyword>
<dbReference type="AlphaFoldDB" id="A0A1Y4DD68"/>
<keyword evidence="6 7" id="KW-0030">Aminoacyl-tRNA synthetase</keyword>
<comment type="caution">
    <text evidence="9">The sequence shown here is derived from an EMBL/GenBank/DDBJ whole genome shotgun (WGS) entry which is preliminary data.</text>
</comment>
<dbReference type="GO" id="GO:0003676">
    <property type="term" value="F:nucleic acid binding"/>
    <property type="evidence" value="ECO:0007669"/>
    <property type="project" value="InterPro"/>
</dbReference>
<keyword evidence="2 7" id="KW-0436">Ligase</keyword>
<dbReference type="Pfam" id="PF01336">
    <property type="entry name" value="tRNA_anti-codon"/>
    <property type="match status" value="1"/>
</dbReference>
<dbReference type="SUPFAM" id="SSF50249">
    <property type="entry name" value="Nucleic acid-binding proteins"/>
    <property type="match status" value="1"/>
</dbReference>
<dbReference type="InterPro" id="IPR045864">
    <property type="entry name" value="aa-tRNA-synth_II/BPL/LPL"/>
</dbReference>
<accession>A0A1Y4DD68</accession>
<dbReference type="PANTHER" id="PTHR22594">
    <property type="entry name" value="ASPARTYL/LYSYL-TRNA SYNTHETASE"/>
    <property type="match status" value="1"/>
</dbReference>
<dbReference type="GO" id="GO:0006421">
    <property type="term" value="P:asparaginyl-tRNA aminoacylation"/>
    <property type="evidence" value="ECO:0007669"/>
    <property type="project" value="UniProtKB-UniRule"/>
</dbReference>
<dbReference type="NCBIfam" id="NF003483">
    <property type="entry name" value="PRK05159.1"/>
    <property type="match status" value="1"/>
</dbReference>
<dbReference type="NCBIfam" id="TIGR00457">
    <property type="entry name" value="asnS"/>
    <property type="match status" value="1"/>
</dbReference>
<dbReference type="Pfam" id="PF00152">
    <property type="entry name" value="tRNA-synt_2"/>
    <property type="match status" value="1"/>
</dbReference>
<comment type="subcellular location">
    <subcellularLocation>
        <location evidence="7">Cytoplasm</location>
    </subcellularLocation>
</comment>
<protein>
    <recommendedName>
        <fullName evidence="7">Asparagine--tRNA ligase</fullName>
        <ecNumber evidence="7">6.1.1.22</ecNumber>
    </recommendedName>
    <alternativeName>
        <fullName evidence="7">Asparaginyl-tRNA synthetase</fullName>
        <shortName evidence="7">AsnRS</shortName>
    </alternativeName>
</protein>
<keyword evidence="7" id="KW-0963">Cytoplasm</keyword>
<evidence type="ECO:0000256" key="2">
    <source>
        <dbReference type="ARBA" id="ARBA00022598"/>
    </source>
</evidence>
<dbReference type="InterPro" id="IPR004522">
    <property type="entry name" value="Asn-tRNA-ligase"/>
</dbReference>